<dbReference type="RefSeq" id="WP_145287980.1">
    <property type="nucleotide sequence ID" value="NZ_CP036291.1"/>
</dbReference>
<proteinExistence type="predicted"/>
<evidence type="ECO:0008006" key="3">
    <source>
        <dbReference type="Google" id="ProtNLM"/>
    </source>
</evidence>
<evidence type="ECO:0000313" key="2">
    <source>
        <dbReference type="Proteomes" id="UP000317429"/>
    </source>
</evidence>
<keyword evidence="2" id="KW-1185">Reference proteome</keyword>
<dbReference type="OrthoDB" id="5625074at2"/>
<reference evidence="1 2" key="1">
    <citation type="submission" date="2019-02" db="EMBL/GenBank/DDBJ databases">
        <title>Deep-cultivation of Planctomycetes and their phenomic and genomic characterization uncovers novel biology.</title>
        <authorList>
            <person name="Wiegand S."/>
            <person name="Jogler M."/>
            <person name="Boedeker C."/>
            <person name="Pinto D."/>
            <person name="Vollmers J."/>
            <person name="Rivas-Marin E."/>
            <person name="Kohn T."/>
            <person name="Peeters S.H."/>
            <person name="Heuer A."/>
            <person name="Rast P."/>
            <person name="Oberbeckmann S."/>
            <person name="Bunk B."/>
            <person name="Jeske O."/>
            <person name="Meyerdierks A."/>
            <person name="Storesund J.E."/>
            <person name="Kallscheuer N."/>
            <person name="Luecker S."/>
            <person name="Lage O.M."/>
            <person name="Pohl T."/>
            <person name="Merkel B.J."/>
            <person name="Hornburger P."/>
            <person name="Mueller R.-W."/>
            <person name="Bruemmer F."/>
            <person name="Labrenz M."/>
            <person name="Spormann A.M."/>
            <person name="Op den Camp H."/>
            <person name="Overmann J."/>
            <person name="Amann R."/>
            <person name="Jetten M.S.M."/>
            <person name="Mascher T."/>
            <person name="Medema M.H."/>
            <person name="Devos D.P."/>
            <person name="Kaster A.-K."/>
            <person name="Ovreas L."/>
            <person name="Rohde M."/>
            <person name="Galperin M.Y."/>
            <person name="Jogler C."/>
        </authorList>
    </citation>
    <scope>NUCLEOTIDE SEQUENCE [LARGE SCALE GENOMIC DNA]</scope>
    <source>
        <strain evidence="1 2">Pla175</strain>
    </source>
</reference>
<dbReference type="InterPro" id="IPR029060">
    <property type="entry name" value="PIN-like_dom_sf"/>
</dbReference>
<dbReference type="SUPFAM" id="SSF88723">
    <property type="entry name" value="PIN domain-like"/>
    <property type="match status" value="1"/>
</dbReference>
<sequence length="162" mass="18071">MDTVYIETTIVSLATSRPSTDPDIAILQRQSRRWLDAEGPKYRLVTSQFVIDEASLGDEEAVARRLAELSSIPLLTPDRMRVEEVAEQIILRSLMPEKARLDAFHVATAAVGGVQYLLTQNCRHIANAHVLPRVYDLLEKLGLPRLLICTPAEFLGGEKNGY</sequence>
<protein>
    <recommendedName>
        <fullName evidence="3">PIN domain-containing protein</fullName>
    </recommendedName>
</protein>
<gene>
    <name evidence="1" type="ORF">Pla175_35230</name>
</gene>
<dbReference type="Proteomes" id="UP000317429">
    <property type="component" value="Chromosome"/>
</dbReference>
<dbReference type="CDD" id="cd18687">
    <property type="entry name" value="PIN_VapC-like"/>
    <property type="match status" value="1"/>
</dbReference>
<dbReference type="EMBL" id="CP036291">
    <property type="protein sequence ID" value="QDU90122.1"/>
    <property type="molecule type" value="Genomic_DNA"/>
</dbReference>
<name>A0A518DFA5_9BACT</name>
<organism evidence="1 2">
    <name type="scientific">Pirellulimonas nuda</name>
    <dbReference type="NCBI Taxonomy" id="2528009"/>
    <lineage>
        <taxon>Bacteria</taxon>
        <taxon>Pseudomonadati</taxon>
        <taxon>Planctomycetota</taxon>
        <taxon>Planctomycetia</taxon>
        <taxon>Pirellulales</taxon>
        <taxon>Lacipirellulaceae</taxon>
        <taxon>Pirellulimonas</taxon>
    </lineage>
</organism>
<dbReference type="AlphaFoldDB" id="A0A518DFA5"/>
<accession>A0A518DFA5</accession>
<dbReference type="KEGG" id="pnd:Pla175_35230"/>
<evidence type="ECO:0000313" key="1">
    <source>
        <dbReference type="EMBL" id="QDU90122.1"/>
    </source>
</evidence>